<keyword evidence="4" id="KW-0547">Nucleotide-binding</keyword>
<dbReference type="GeneTree" id="ENSGT00940000163949"/>
<reference evidence="9" key="1">
    <citation type="submission" date="2012-01" db="EMBL/GenBank/DDBJ databases">
        <title>The Genome Sequence of Oreochromis niloticus (Nile Tilapia).</title>
        <authorList>
            <consortium name="Broad Institute Genome Assembly Team"/>
            <consortium name="Broad Institute Sequencing Platform"/>
            <person name="Di Palma F."/>
            <person name="Johnson J."/>
            <person name="Lander E.S."/>
            <person name="Lindblad-Toh K."/>
        </authorList>
    </citation>
    <scope>NUCLEOTIDE SEQUENCE [LARGE SCALE GENOMIC DNA]</scope>
</reference>
<dbReference type="Gene3D" id="3.30.200.20">
    <property type="entry name" value="Phosphorylase Kinase, domain 1"/>
    <property type="match status" value="1"/>
</dbReference>
<reference evidence="8" key="2">
    <citation type="submission" date="2025-08" db="UniProtKB">
        <authorList>
            <consortium name="Ensembl"/>
        </authorList>
    </citation>
    <scope>IDENTIFICATION</scope>
</reference>
<dbReference type="GO" id="GO:0035556">
    <property type="term" value="P:intracellular signal transduction"/>
    <property type="evidence" value="ECO:0007669"/>
    <property type="project" value="TreeGrafter"/>
</dbReference>
<keyword evidence="9" id="KW-1185">Reference proteome</keyword>
<dbReference type="PROSITE" id="PS50011">
    <property type="entry name" value="PROTEIN_KINASE_DOM"/>
    <property type="match status" value="1"/>
</dbReference>
<accession>A0A669DUF7</accession>
<sequence>NTTICRRNLECEGKFGMVYKLIHKETGRVCAGKFYKGRRAKEREAARNEIDAKQSKIPSISWCFTAVLFVGSIAGGELFERIVDDNFEHTEPSSMHYMQQILEGIAYMHQQNIVHLDLKPENIVCVDTTGTSIKIIDFGLASRVDQNTPLKVMHGTPEFVAPEVINYEPVGLETDMWSIGVICYILLSGESPFQGNSDAETLALVTAAQWEFDEESFDEITEEAKNFISSLLNKDPRRRMTCEQALAHPWMAAFKSKELTLTKSLSKEKMKRFLARQKWKVSTKLLFIYLFFTQNLDFVLIHICLIESWQGHVTYCTSLENSILNM</sequence>
<evidence type="ECO:0000256" key="6">
    <source>
        <dbReference type="ARBA" id="ARBA00022840"/>
    </source>
</evidence>
<dbReference type="FunFam" id="1.10.510.10:FF:000321">
    <property type="entry name" value="Bent, isoform C"/>
    <property type="match status" value="1"/>
</dbReference>
<dbReference type="PANTHER" id="PTHR24342">
    <property type="entry name" value="SERINE/THREONINE-PROTEIN KINASE 17"/>
    <property type="match status" value="1"/>
</dbReference>
<comment type="similarity">
    <text evidence="1">Belongs to the protein kinase superfamily. CAMK Ser/Thr protein kinase family.</text>
</comment>
<proteinExistence type="inferred from homology"/>
<dbReference type="Ensembl" id="ENSONIT00000068483.1">
    <property type="protein sequence ID" value="ENSONIP00000064470.1"/>
    <property type="gene ID" value="ENSONIG00000034340.1"/>
</dbReference>
<dbReference type="GO" id="GO:0004674">
    <property type="term" value="F:protein serine/threonine kinase activity"/>
    <property type="evidence" value="ECO:0007669"/>
    <property type="project" value="UniProtKB-KW"/>
</dbReference>
<keyword evidence="2" id="KW-0723">Serine/threonine-protein kinase</keyword>
<dbReference type="GO" id="GO:0043065">
    <property type="term" value="P:positive regulation of apoptotic process"/>
    <property type="evidence" value="ECO:0007669"/>
    <property type="project" value="TreeGrafter"/>
</dbReference>
<keyword evidence="5" id="KW-0418">Kinase</keyword>
<evidence type="ECO:0000259" key="7">
    <source>
        <dbReference type="PROSITE" id="PS50011"/>
    </source>
</evidence>
<name>A0A669DUF7_ORENI</name>
<evidence type="ECO:0000256" key="1">
    <source>
        <dbReference type="ARBA" id="ARBA00006692"/>
    </source>
</evidence>
<dbReference type="GO" id="GO:0005524">
    <property type="term" value="F:ATP binding"/>
    <property type="evidence" value="ECO:0007669"/>
    <property type="project" value="UniProtKB-KW"/>
</dbReference>
<evidence type="ECO:0000256" key="4">
    <source>
        <dbReference type="ARBA" id="ARBA00022741"/>
    </source>
</evidence>
<feature type="domain" description="Protein kinase" evidence="7">
    <location>
        <begin position="4"/>
        <end position="251"/>
    </location>
</feature>
<keyword evidence="6" id="KW-0067">ATP-binding</keyword>
<dbReference type="OMA" id="ENIMCES"/>
<evidence type="ECO:0000256" key="3">
    <source>
        <dbReference type="ARBA" id="ARBA00022679"/>
    </source>
</evidence>
<dbReference type="InterPro" id="IPR008271">
    <property type="entry name" value="Ser/Thr_kinase_AS"/>
</dbReference>
<dbReference type="InterPro" id="IPR000719">
    <property type="entry name" value="Prot_kinase_dom"/>
</dbReference>
<dbReference type="AlphaFoldDB" id="A0A669DUF7"/>
<dbReference type="InParanoid" id="A0A669DUF7"/>
<evidence type="ECO:0000256" key="2">
    <source>
        <dbReference type="ARBA" id="ARBA00022527"/>
    </source>
</evidence>
<evidence type="ECO:0000313" key="8">
    <source>
        <dbReference type="Ensembl" id="ENSONIP00000064470.1"/>
    </source>
</evidence>
<keyword evidence="3" id="KW-0808">Transferase</keyword>
<dbReference type="Gene3D" id="1.10.510.10">
    <property type="entry name" value="Transferase(Phosphotransferase) domain 1"/>
    <property type="match status" value="1"/>
</dbReference>
<dbReference type="PROSITE" id="PS00108">
    <property type="entry name" value="PROTEIN_KINASE_ST"/>
    <property type="match status" value="1"/>
</dbReference>
<dbReference type="SUPFAM" id="SSF56112">
    <property type="entry name" value="Protein kinase-like (PK-like)"/>
    <property type="match status" value="1"/>
</dbReference>
<evidence type="ECO:0000313" key="9">
    <source>
        <dbReference type="Proteomes" id="UP000005207"/>
    </source>
</evidence>
<dbReference type="PANTHER" id="PTHR24342:SF20">
    <property type="entry name" value="MYOSIN LIGHT CHAIN KINASE, SMOOTH MUSCLE"/>
    <property type="match status" value="1"/>
</dbReference>
<dbReference type="Pfam" id="PF00069">
    <property type="entry name" value="Pkinase"/>
    <property type="match status" value="1"/>
</dbReference>
<protein>
    <recommendedName>
        <fullName evidence="7">Protein kinase domain-containing protein</fullName>
    </recommendedName>
</protein>
<dbReference type="SMART" id="SM00220">
    <property type="entry name" value="S_TKc"/>
    <property type="match status" value="1"/>
</dbReference>
<dbReference type="GO" id="GO:0005634">
    <property type="term" value="C:nucleus"/>
    <property type="evidence" value="ECO:0007669"/>
    <property type="project" value="TreeGrafter"/>
</dbReference>
<dbReference type="Proteomes" id="UP000005207">
    <property type="component" value="Linkage group LG4"/>
</dbReference>
<evidence type="ECO:0000256" key="5">
    <source>
        <dbReference type="ARBA" id="ARBA00022777"/>
    </source>
</evidence>
<dbReference type="InterPro" id="IPR011009">
    <property type="entry name" value="Kinase-like_dom_sf"/>
</dbReference>
<organism evidence="8 9">
    <name type="scientific">Oreochromis niloticus</name>
    <name type="common">Nile tilapia</name>
    <name type="synonym">Tilapia nilotica</name>
    <dbReference type="NCBI Taxonomy" id="8128"/>
    <lineage>
        <taxon>Eukaryota</taxon>
        <taxon>Metazoa</taxon>
        <taxon>Chordata</taxon>
        <taxon>Craniata</taxon>
        <taxon>Vertebrata</taxon>
        <taxon>Euteleostomi</taxon>
        <taxon>Actinopterygii</taxon>
        <taxon>Neopterygii</taxon>
        <taxon>Teleostei</taxon>
        <taxon>Neoteleostei</taxon>
        <taxon>Acanthomorphata</taxon>
        <taxon>Ovalentaria</taxon>
        <taxon>Cichlomorphae</taxon>
        <taxon>Cichliformes</taxon>
        <taxon>Cichlidae</taxon>
        <taxon>African cichlids</taxon>
        <taxon>Pseudocrenilabrinae</taxon>
        <taxon>Oreochromini</taxon>
        <taxon>Oreochromis</taxon>
    </lineage>
</organism>
<reference evidence="8" key="3">
    <citation type="submission" date="2025-09" db="UniProtKB">
        <authorList>
            <consortium name="Ensembl"/>
        </authorList>
    </citation>
    <scope>IDENTIFICATION</scope>
</reference>